<proteinExistence type="predicted"/>
<evidence type="ECO:0000313" key="1">
    <source>
        <dbReference type="EMBL" id="GBL59947.1"/>
    </source>
</evidence>
<comment type="caution">
    <text evidence="1">The sequence shown here is derived from an EMBL/GenBank/DDBJ whole genome shotgun (WGS) entry which is preliminary data.</text>
</comment>
<dbReference type="AlphaFoldDB" id="A0A4Y1ZN73"/>
<dbReference type="EMBL" id="BGPR01226910">
    <property type="protein sequence ID" value="GBL59947.1"/>
    <property type="molecule type" value="Genomic_DNA"/>
</dbReference>
<name>A0A4Y1ZN73_ARAVE</name>
<protein>
    <submittedName>
        <fullName evidence="1">Uncharacterized protein</fullName>
    </submittedName>
</protein>
<dbReference type="Proteomes" id="UP000499080">
    <property type="component" value="Unassembled WGS sequence"/>
</dbReference>
<evidence type="ECO:0000313" key="2">
    <source>
        <dbReference type="Proteomes" id="UP000499080"/>
    </source>
</evidence>
<keyword evidence="2" id="KW-1185">Reference proteome</keyword>
<sequence>MVQRKCSHTSDFVDFVIFREKPVSVFVVCLGFRRRAHATSLLILRKQNVAFAFFCSVWCCLGPDHTCDVYRGSNKPIICDKSLRLRRRDTLRGRYVGTG</sequence>
<reference evidence="1 2" key="1">
    <citation type="journal article" date="2019" name="Sci. Rep.">
        <title>Orb-weaving spider Araneus ventricosus genome elucidates the spidroin gene catalogue.</title>
        <authorList>
            <person name="Kono N."/>
            <person name="Nakamura H."/>
            <person name="Ohtoshi R."/>
            <person name="Moran D.A.P."/>
            <person name="Shinohara A."/>
            <person name="Yoshida Y."/>
            <person name="Fujiwara M."/>
            <person name="Mori M."/>
            <person name="Tomita M."/>
            <person name="Arakawa K."/>
        </authorList>
    </citation>
    <scope>NUCLEOTIDE SEQUENCE [LARGE SCALE GENOMIC DNA]</scope>
</reference>
<accession>A0A4Y1ZN73</accession>
<gene>
    <name evidence="1" type="ORF">AVEN_78067_1</name>
</gene>
<organism evidence="1 2">
    <name type="scientific">Araneus ventricosus</name>
    <name type="common">Orbweaver spider</name>
    <name type="synonym">Epeira ventricosa</name>
    <dbReference type="NCBI Taxonomy" id="182803"/>
    <lineage>
        <taxon>Eukaryota</taxon>
        <taxon>Metazoa</taxon>
        <taxon>Ecdysozoa</taxon>
        <taxon>Arthropoda</taxon>
        <taxon>Chelicerata</taxon>
        <taxon>Arachnida</taxon>
        <taxon>Araneae</taxon>
        <taxon>Araneomorphae</taxon>
        <taxon>Entelegynae</taxon>
        <taxon>Araneoidea</taxon>
        <taxon>Araneidae</taxon>
        <taxon>Araneus</taxon>
    </lineage>
</organism>